<dbReference type="Proteomes" id="UP000018159">
    <property type="component" value="Unassembled WGS sequence"/>
</dbReference>
<dbReference type="STRING" id="1407055.NITUZ_40082"/>
<evidence type="ECO:0000313" key="1">
    <source>
        <dbReference type="EMBL" id="CDI05916.1"/>
    </source>
</evidence>
<dbReference type="EMBL" id="CBTY010000009">
    <property type="protein sequence ID" value="CDI05916.1"/>
    <property type="molecule type" value="Genomic_DNA"/>
</dbReference>
<accession>V6AT64</accession>
<dbReference type="AlphaFoldDB" id="V6AT64"/>
<name>V6AT64_9ARCH</name>
<reference evidence="1 2" key="1">
    <citation type="journal article" date="2013" name="PLoS ONE">
        <title>Enrichment and Genome Sequence of the Group I.1a Ammonia-Oxidizing Archaeon ?Ca. Nitrosotenuis uzonensis? Representing a Clade Globally.</title>
        <authorList>
            <person name="Lebedeva E.V."/>
            <person name="Hatzenpichler R."/>
            <person name="Pelletier E."/>
            <person name="Schuster N."/>
            <person name="Hauzmayer S."/>
            <person name="Bulaev A."/>
            <person name="Grigor'eva N.V."/>
            <person name="Galushko A."/>
            <person name="Schmid M."/>
            <person name="Palatinszky M."/>
            <person name="Le Paslier D."/>
            <person name="Daims H."/>
            <person name="Wagner M."/>
        </authorList>
    </citation>
    <scope>NUCLEOTIDE SEQUENCE [LARGE SCALE GENOMIC DNA]</scope>
    <source>
        <strain evidence="1 2">N4</strain>
    </source>
</reference>
<protein>
    <submittedName>
        <fullName evidence="1">Uncharacterized protein</fullName>
    </submittedName>
</protein>
<gene>
    <name evidence="1" type="ORF">NITUZ_40082</name>
</gene>
<organism evidence="1 2">
    <name type="scientific">Candidatus Nitrosotenuis uzonensis</name>
    <dbReference type="NCBI Taxonomy" id="1407055"/>
    <lineage>
        <taxon>Archaea</taxon>
        <taxon>Nitrososphaerota</taxon>
        <taxon>Candidatus Nitrosotenuis</taxon>
    </lineage>
</organism>
<dbReference type="OrthoDB" id="12289at2157"/>
<proteinExistence type="predicted"/>
<keyword evidence="2" id="KW-1185">Reference proteome</keyword>
<sequence>MKSVLMIISGLFFVCLLSAAYADPNVKFTLFDILLSPQDFDRQGPFHQILILKPGEEATIPIRINNTDSTEHEINFNIPFPENTQSFIEEYSFEPQTIRVPSNSEKQVLLHLKIRNNTDTPWGTVEFVAQSKIFGMSGKYFYLVIGDKDKITELDPLIDYSLRDSLPIPAVPNLSNDFPTNPSELLQELDKIMPKDFVAPRYLPKGYSFQGQSTPPPFLGLIFAPAKITNTTESSNFLHSDSILIYSEANSPNFNLTSWMQAYVAQNEGKEIMINGLKGIAIELEERMTTEGIRYEYPAELFLFTPNTMVELRGNVPLEELITMAKSMHPVDENPVKTSVLSPLMQFKAGTPLQQVSCKDGLELLMKTSNENPICVIPETKSKLIERGWAKLL</sequence>
<comment type="caution">
    <text evidence="1">The sequence shown here is derived from an EMBL/GenBank/DDBJ whole genome shotgun (WGS) entry which is preliminary data.</text>
</comment>
<evidence type="ECO:0000313" key="2">
    <source>
        <dbReference type="Proteomes" id="UP000018159"/>
    </source>
</evidence>
<dbReference type="RefSeq" id="WP_155991398.1">
    <property type="nucleotide sequence ID" value="NZ_CBTY010000009.1"/>
</dbReference>